<accession>A0A8H7B0U6</accession>
<dbReference type="PANTHER" id="PTHR48042:SF11">
    <property type="entry name" value="ABC TRANSPORTER G FAMILY MEMBER 11"/>
    <property type="match status" value="1"/>
</dbReference>
<evidence type="ECO:0000256" key="6">
    <source>
        <dbReference type="ARBA" id="ARBA00022840"/>
    </source>
</evidence>
<evidence type="ECO:0000313" key="11">
    <source>
        <dbReference type="EMBL" id="KAF7672837.1"/>
    </source>
</evidence>
<dbReference type="AlphaFoldDB" id="A0A8H7B0U6"/>
<comment type="subcellular location">
    <subcellularLocation>
        <location evidence="1">Membrane</location>
        <topology evidence="1">Multi-pass membrane protein</topology>
    </subcellularLocation>
</comment>
<keyword evidence="4 9" id="KW-0812">Transmembrane</keyword>
<dbReference type="GO" id="GO:0005524">
    <property type="term" value="F:ATP binding"/>
    <property type="evidence" value="ECO:0007669"/>
    <property type="project" value="UniProtKB-KW"/>
</dbReference>
<dbReference type="EMBL" id="JAAABM010000015">
    <property type="protein sequence ID" value="KAF7672837.1"/>
    <property type="molecule type" value="Genomic_DNA"/>
</dbReference>
<dbReference type="InterPro" id="IPR043926">
    <property type="entry name" value="ABCG_dom"/>
</dbReference>
<keyword evidence="3" id="KW-0813">Transport</keyword>
<protein>
    <submittedName>
        <fullName evidence="11">Atp-binding cassette transporter-like protein</fullName>
    </submittedName>
</protein>
<dbReference type="PROSITE" id="PS00211">
    <property type="entry name" value="ABC_TRANSPORTER_1"/>
    <property type="match status" value="1"/>
</dbReference>
<feature type="domain" description="ABC transporter" evidence="10">
    <location>
        <begin position="30"/>
        <end position="278"/>
    </location>
</feature>
<evidence type="ECO:0000259" key="10">
    <source>
        <dbReference type="PROSITE" id="PS50893"/>
    </source>
</evidence>
<keyword evidence="12" id="KW-1185">Reference proteome</keyword>
<dbReference type="Pfam" id="PF01061">
    <property type="entry name" value="ABC2_membrane"/>
    <property type="match status" value="1"/>
</dbReference>
<dbReference type="FunFam" id="3.40.50.300:FF:001305">
    <property type="entry name" value="ABCG transporter ABC superfamily"/>
    <property type="match status" value="1"/>
</dbReference>
<reference evidence="11" key="1">
    <citation type="submission" date="2020-01" db="EMBL/GenBank/DDBJ databases">
        <authorList>
            <person name="Feng Z.H.Z."/>
        </authorList>
    </citation>
    <scope>NUCLEOTIDE SEQUENCE</scope>
    <source>
        <strain evidence="11">CBS107.38</strain>
    </source>
</reference>
<keyword evidence="5" id="KW-0547">Nucleotide-binding</keyword>
<evidence type="ECO:0000256" key="3">
    <source>
        <dbReference type="ARBA" id="ARBA00022448"/>
    </source>
</evidence>
<evidence type="ECO:0000256" key="1">
    <source>
        <dbReference type="ARBA" id="ARBA00004141"/>
    </source>
</evidence>
<evidence type="ECO:0000256" key="7">
    <source>
        <dbReference type="ARBA" id="ARBA00022989"/>
    </source>
</evidence>
<dbReference type="InterPro" id="IPR017871">
    <property type="entry name" value="ABC_transporter-like_CS"/>
</dbReference>
<dbReference type="PANTHER" id="PTHR48042">
    <property type="entry name" value="ABC TRANSPORTER G FAMILY MEMBER 11"/>
    <property type="match status" value="1"/>
</dbReference>
<dbReference type="InterPro" id="IPR003593">
    <property type="entry name" value="AAA+_ATPase"/>
</dbReference>
<gene>
    <name evidence="11" type="ORF">GT037_009338</name>
</gene>
<dbReference type="InterPro" id="IPR013525">
    <property type="entry name" value="ABC2_TM"/>
</dbReference>
<dbReference type="Pfam" id="PF00005">
    <property type="entry name" value="ABC_tran"/>
    <property type="match status" value="1"/>
</dbReference>
<dbReference type="GO" id="GO:0140359">
    <property type="term" value="F:ABC-type transporter activity"/>
    <property type="evidence" value="ECO:0007669"/>
    <property type="project" value="InterPro"/>
</dbReference>
<dbReference type="InterPro" id="IPR052215">
    <property type="entry name" value="Plant_ABCG"/>
</dbReference>
<feature type="transmembrane region" description="Helical" evidence="9">
    <location>
        <begin position="403"/>
        <end position="426"/>
    </location>
</feature>
<dbReference type="SUPFAM" id="SSF52540">
    <property type="entry name" value="P-loop containing nucleoside triphosphate hydrolases"/>
    <property type="match status" value="1"/>
</dbReference>
<feature type="transmembrane region" description="Helical" evidence="9">
    <location>
        <begin position="369"/>
        <end position="391"/>
    </location>
</feature>
<evidence type="ECO:0000256" key="2">
    <source>
        <dbReference type="ARBA" id="ARBA00005814"/>
    </source>
</evidence>
<name>A0A8H7B0U6_9PLEO</name>
<evidence type="ECO:0000256" key="9">
    <source>
        <dbReference type="SAM" id="Phobius"/>
    </source>
</evidence>
<organism evidence="11 12">
    <name type="scientific">Alternaria burnsii</name>
    <dbReference type="NCBI Taxonomy" id="1187904"/>
    <lineage>
        <taxon>Eukaryota</taxon>
        <taxon>Fungi</taxon>
        <taxon>Dikarya</taxon>
        <taxon>Ascomycota</taxon>
        <taxon>Pezizomycotina</taxon>
        <taxon>Dothideomycetes</taxon>
        <taxon>Pleosporomycetidae</taxon>
        <taxon>Pleosporales</taxon>
        <taxon>Pleosporineae</taxon>
        <taxon>Pleosporaceae</taxon>
        <taxon>Alternaria</taxon>
        <taxon>Alternaria sect. Alternaria</taxon>
    </lineage>
</organism>
<dbReference type="Gene3D" id="3.40.50.300">
    <property type="entry name" value="P-loop containing nucleotide triphosphate hydrolases"/>
    <property type="match status" value="1"/>
</dbReference>
<feature type="transmembrane region" description="Helical" evidence="9">
    <location>
        <begin position="509"/>
        <end position="532"/>
    </location>
</feature>
<evidence type="ECO:0000256" key="5">
    <source>
        <dbReference type="ARBA" id="ARBA00022741"/>
    </source>
</evidence>
<dbReference type="Proteomes" id="UP000596902">
    <property type="component" value="Unassembled WGS sequence"/>
</dbReference>
<dbReference type="GO" id="GO:0016020">
    <property type="term" value="C:membrane"/>
    <property type="evidence" value="ECO:0007669"/>
    <property type="project" value="UniProtKB-SubCell"/>
</dbReference>
<dbReference type="InterPro" id="IPR027417">
    <property type="entry name" value="P-loop_NTPase"/>
</dbReference>
<sequence>MSSSSTTRDVEKGNAGSDYAHLSNDEVKSFSWEDVTVTVKDRVSKEPIDLLSNVSGMIEAGEMMALMGPSGSGKTTLLNILAHRAAIPKATIQQTLRINGAPTALSSFRKMSSYVEQEDALIGSLTVRETLYFAAQLALPSSVPAASRKALITSLLSSFGLTAQADTLIGTPIRKGVSGGQKRRVSVASQLITSPKILFLDEPTSGLDSAASYEVIKFVQGIAKKYKILVIASIHQPSTATFGLFDKLMLLSRGKCVYNGEVEGVKEWFEGLGYEMPLYTNPAEFVIDLINTDFSQDDTAASQRLSHLHTSWATSPAAATLSANLRVAAKMPSSSLQSSSPTSSSTRVSALSTLLPLVHRSFIKSHRDIVAYGIRIAMYLGLAIMMGTVWLRLSPTQSNIQAFTNAIFFGGAFMSFMAVAYIPAYLEDLAIYSKERANGLYGPTAFMLANFIVGIPYLFLITVLFSVVSYWLGGFRPSAEGFWMWVLWLFLDLLAAESLVVLLSSLIPIFVVALAATAFANGLWMCVNGFMVQPDTLNVFWRYVFHYIDYQAYVFRGMMVNEFGKRSYACEKLEGGGCQCMYPTPNMSAIPIVLCGRNPPLAQAVRQNLMPEYDVIHIISSPTVGTSDLPLLLASPLTVPPNSQSNLGSQNYSKRPAAVVVGGGFDDQMFKQMKDACKETMDIPWGKADLSMSGEMPNYNNVDAFGKAVARRVKTRLLEVNIGGRNGVQNGEFRY</sequence>
<dbReference type="InterPro" id="IPR003439">
    <property type="entry name" value="ABC_transporter-like_ATP-bd"/>
</dbReference>
<evidence type="ECO:0000256" key="8">
    <source>
        <dbReference type="ARBA" id="ARBA00023136"/>
    </source>
</evidence>
<dbReference type="CDD" id="cd03213">
    <property type="entry name" value="ABCG_EPDR"/>
    <property type="match status" value="1"/>
</dbReference>
<dbReference type="RefSeq" id="XP_038783187.1">
    <property type="nucleotide sequence ID" value="XM_038934385.1"/>
</dbReference>
<dbReference type="Pfam" id="PF19055">
    <property type="entry name" value="ABC2_membrane_7"/>
    <property type="match status" value="1"/>
</dbReference>
<feature type="transmembrane region" description="Helical" evidence="9">
    <location>
        <begin position="446"/>
        <end position="470"/>
    </location>
</feature>
<proteinExistence type="inferred from homology"/>
<evidence type="ECO:0000313" key="12">
    <source>
        <dbReference type="Proteomes" id="UP000596902"/>
    </source>
</evidence>
<keyword evidence="7 9" id="KW-1133">Transmembrane helix</keyword>
<reference evidence="11" key="2">
    <citation type="submission" date="2020-08" db="EMBL/GenBank/DDBJ databases">
        <title>Draft Genome Sequence of Cumin Blight Pathogen Alternaria burnsii.</title>
        <authorList>
            <person name="Feng Z."/>
        </authorList>
    </citation>
    <scope>NUCLEOTIDE SEQUENCE</scope>
    <source>
        <strain evidence="11">CBS107.38</strain>
    </source>
</reference>
<comment type="similarity">
    <text evidence="2">Belongs to the ABC transporter superfamily. ABCG family. Eye pigment precursor importer (TC 3.A.1.204) subfamily.</text>
</comment>
<feature type="transmembrane region" description="Helical" evidence="9">
    <location>
        <begin position="482"/>
        <end position="503"/>
    </location>
</feature>
<dbReference type="GO" id="GO:0016887">
    <property type="term" value="F:ATP hydrolysis activity"/>
    <property type="evidence" value="ECO:0007669"/>
    <property type="project" value="InterPro"/>
</dbReference>
<keyword evidence="8 9" id="KW-0472">Membrane</keyword>
<evidence type="ECO:0000256" key="4">
    <source>
        <dbReference type="ARBA" id="ARBA00022692"/>
    </source>
</evidence>
<dbReference type="PROSITE" id="PS50893">
    <property type="entry name" value="ABC_TRANSPORTER_2"/>
    <property type="match status" value="1"/>
</dbReference>
<comment type="caution">
    <text evidence="11">The sequence shown here is derived from an EMBL/GenBank/DDBJ whole genome shotgun (WGS) entry which is preliminary data.</text>
</comment>
<dbReference type="GeneID" id="62207563"/>
<keyword evidence="6 11" id="KW-0067">ATP-binding</keyword>
<dbReference type="SMART" id="SM00382">
    <property type="entry name" value="AAA"/>
    <property type="match status" value="1"/>
</dbReference>